<dbReference type="InterPro" id="IPR008271">
    <property type="entry name" value="Ser/Thr_kinase_AS"/>
</dbReference>
<dbReference type="PROSITE" id="PS00108">
    <property type="entry name" value="PROTEIN_KINASE_ST"/>
    <property type="match status" value="1"/>
</dbReference>
<proteinExistence type="predicted"/>
<dbReference type="InterPro" id="IPR052451">
    <property type="entry name" value="Ser/Thr_kinase-like"/>
</dbReference>
<dbReference type="SUPFAM" id="SSF56112">
    <property type="entry name" value="Protein kinase-like (PK-like)"/>
    <property type="match status" value="1"/>
</dbReference>
<accession>N1QQT3</accession>
<protein>
    <submittedName>
        <fullName evidence="2">Putative LRR receptor-like serine/threonine-protein kinase</fullName>
    </submittedName>
</protein>
<evidence type="ECO:0000313" key="2">
    <source>
        <dbReference type="EnsemblPlants" id="EMT00583"/>
    </source>
</evidence>
<dbReference type="GO" id="GO:0005524">
    <property type="term" value="F:ATP binding"/>
    <property type="evidence" value="ECO:0007669"/>
    <property type="project" value="InterPro"/>
</dbReference>
<dbReference type="InterPro" id="IPR000719">
    <property type="entry name" value="Prot_kinase_dom"/>
</dbReference>
<reference evidence="2" key="1">
    <citation type="submission" date="2015-06" db="UniProtKB">
        <authorList>
            <consortium name="EnsemblPlants"/>
        </authorList>
    </citation>
    <scope>IDENTIFICATION</scope>
</reference>
<sequence length="152" mass="17359">MEYLHNDYHETVMHCDLKPSNVLFDEDMIAHVANFGTARLLEVDDGFAFAMSMCGTTGYMSPEYGLYGKVSLNNNVFTYEIMLLEVFSGKRSAYAMFVGELSLDGGFTSCFRQISLLMLWIDDYSNAPTWALTFLGQHSYQVHRMPYNILKI</sequence>
<organism evidence="2">
    <name type="scientific">Aegilops tauschii</name>
    <name type="common">Tausch's goatgrass</name>
    <name type="synonym">Aegilops squarrosa</name>
    <dbReference type="NCBI Taxonomy" id="37682"/>
    <lineage>
        <taxon>Eukaryota</taxon>
        <taxon>Viridiplantae</taxon>
        <taxon>Streptophyta</taxon>
        <taxon>Embryophyta</taxon>
        <taxon>Tracheophyta</taxon>
        <taxon>Spermatophyta</taxon>
        <taxon>Magnoliopsida</taxon>
        <taxon>Liliopsida</taxon>
        <taxon>Poales</taxon>
        <taxon>Poaceae</taxon>
        <taxon>BOP clade</taxon>
        <taxon>Pooideae</taxon>
        <taxon>Triticodae</taxon>
        <taxon>Triticeae</taxon>
        <taxon>Triticinae</taxon>
        <taxon>Aegilops</taxon>
    </lineage>
</organism>
<dbReference type="GO" id="GO:0004672">
    <property type="term" value="F:protein kinase activity"/>
    <property type="evidence" value="ECO:0007669"/>
    <property type="project" value="InterPro"/>
</dbReference>
<dbReference type="PANTHER" id="PTHR48008:SF14">
    <property type="entry name" value="PROTEIN KINASE DOMAIN-CONTAINING PROTEIN"/>
    <property type="match status" value="1"/>
</dbReference>
<name>N1QQT3_AEGTA</name>
<dbReference type="PROSITE" id="PS50011">
    <property type="entry name" value="PROTEIN_KINASE_DOM"/>
    <property type="match status" value="1"/>
</dbReference>
<dbReference type="PANTHER" id="PTHR48008">
    <property type="entry name" value="LEUCINE-RICH REPEAT RECEPTOR-LIKE PROTEIN KINASE IMK3-RELATED"/>
    <property type="match status" value="1"/>
</dbReference>
<dbReference type="AlphaFoldDB" id="N1QQT3"/>
<dbReference type="Gene3D" id="1.10.510.10">
    <property type="entry name" value="Transferase(Phosphotransferase) domain 1"/>
    <property type="match status" value="1"/>
</dbReference>
<evidence type="ECO:0000259" key="1">
    <source>
        <dbReference type="PROSITE" id="PS50011"/>
    </source>
</evidence>
<feature type="domain" description="Protein kinase" evidence="1">
    <location>
        <begin position="1"/>
        <end position="152"/>
    </location>
</feature>
<dbReference type="InterPro" id="IPR011009">
    <property type="entry name" value="Kinase-like_dom_sf"/>
</dbReference>
<dbReference type="EnsemblPlants" id="EMT00583">
    <property type="protein sequence ID" value="EMT00583"/>
    <property type="gene ID" value="F775_03199"/>
</dbReference>
<dbReference type="Pfam" id="PF00069">
    <property type="entry name" value="Pkinase"/>
    <property type="match status" value="1"/>
</dbReference>